<dbReference type="AlphaFoldDB" id="A0A8S0Y1Q9"/>
<reference evidence="2" key="1">
    <citation type="submission" date="2014-11" db="EMBL/GenBank/DDBJ databases">
        <authorList>
            <person name="Hornung B.V."/>
        </authorList>
    </citation>
    <scope>NUCLEOTIDE SEQUENCE</scope>
    <source>
        <strain evidence="2">INE</strain>
    </source>
</reference>
<protein>
    <recommendedName>
        <fullName evidence="4">DUF370 domain-containing protein</fullName>
    </recommendedName>
</protein>
<keyword evidence="3" id="KW-1185">Reference proteome</keyword>
<evidence type="ECO:0000313" key="3">
    <source>
        <dbReference type="Proteomes" id="UP001071230"/>
    </source>
</evidence>
<evidence type="ECO:0000313" key="2">
    <source>
        <dbReference type="EMBL" id="CEJ07391.1"/>
    </source>
</evidence>
<accession>A0A8S0Y1Q9</accession>
<evidence type="ECO:0008006" key="4">
    <source>
        <dbReference type="Google" id="ProtNLM"/>
    </source>
</evidence>
<gene>
    <name evidence="1" type="ORF">DEACI_0454</name>
    <name evidence="2" type="ORF">DEACI_1854</name>
</gene>
<dbReference type="EMBL" id="LR746496">
    <property type="protein sequence ID" value="CAA7599825.1"/>
    <property type="molecule type" value="Genomic_DNA"/>
</dbReference>
<reference evidence="1" key="2">
    <citation type="submission" date="2020-01" db="EMBL/GenBank/DDBJ databases">
        <authorList>
            <person name="Hornung B."/>
        </authorList>
    </citation>
    <scope>NUCLEOTIDE SEQUENCE</scope>
    <source>
        <strain evidence="1">PacBioINE</strain>
    </source>
</reference>
<dbReference type="Proteomes" id="UP001071230">
    <property type="component" value="Unassembled WGS sequence"/>
</dbReference>
<evidence type="ECO:0000313" key="1">
    <source>
        <dbReference type="EMBL" id="CAA7599825.1"/>
    </source>
</evidence>
<dbReference type="Proteomes" id="UP000836597">
    <property type="component" value="Chromosome"/>
</dbReference>
<proteinExistence type="predicted"/>
<name>A0A8S0Y1Q9_9FIRM</name>
<organism evidence="1">
    <name type="scientific">Acididesulfobacillus acetoxydans</name>
    <dbReference type="NCBI Taxonomy" id="1561005"/>
    <lineage>
        <taxon>Bacteria</taxon>
        <taxon>Bacillati</taxon>
        <taxon>Bacillota</taxon>
        <taxon>Clostridia</taxon>
        <taxon>Eubacteriales</taxon>
        <taxon>Peptococcaceae</taxon>
        <taxon>Acididesulfobacillus</taxon>
    </lineage>
</organism>
<dbReference type="KEGG" id="aacx:DEACI_0454"/>
<dbReference type="EMBL" id="CDGJ01000052">
    <property type="protein sequence ID" value="CEJ07391.1"/>
    <property type="molecule type" value="Genomic_DNA"/>
</dbReference>
<sequence>MYLHLGGDTVVDQKKIVAILDLDTAKAENEAGRFFKRSQITDSEEGEDEAVNSLKEEFMDFVNDISESGKQKSLIITTDGHYFSPISTRTLLKRSSFFEEIEEVNGVRENY</sequence>
<dbReference type="RefSeq" id="WP_240983584.1">
    <property type="nucleotide sequence ID" value="NZ_CDGJ01000052.1"/>
</dbReference>